<evidence type="ECO:0000256" key="1">
    <source>
        <dbReference type="ARBA" id="ARBA00004141"/>
    </source>
</evidence>
<evidence type="ECO:0000256" key="6">
    <source>
        <dbReference type="SAM" id="Phobius"/>
    </source>
</evidence>
<comment type="caution">
    <text evidence="7">The sequence shown here is derived from an EMBL/GenBank/DDBJ whole genome shotgun (WGS) entry which is preliminary data.</text>
</comment>
<dbReference type="Proteomes" id="UP000287296">
    <property type="component" value="Unassembled WGS sequence"/>
</dbReference>
<gene>
    <name evidence="7" type="ORF">D5F11_009455</name>
</gene>
<keyword evidence="4 6" id="KW-1133">Transmembrane helix</keyword>
<dbReference type="EMBL" id="QYTW02000007">
    <property type="protein sequence ID" value="RST59931.1"/>
    <property type="molecule type" value="Genomic_DNA"/>
</dbReference>
<keyword evidence="5 6" id="KW-0472">Membrane</keyword>
<dbReference type="GO" id="GO:0016020">
    <property type="term" value="C:membrane"/>
    <property type="evidence" value="ECO:0007669"/>
    <property type="project" value="UniProtKB-SubCell"/>
</dbReference>
<accession>A0A429X9G5</accession>
<protein>
    <submittedName>
        <fullName evidence="7">Cation:dicarboxylase symporter family transporter</fullName>
    </submittedName>
</protein>
<evidence type="ECO:0000256" key="5">
    <source>
        <dbReference type="ARBA" id="ARBA00023136"/>
    </source>
</evidence>
<keyword evidence="3 6" id="KW-0812">Transmembrane</keyword>
<name>A0A429X9G5_SIMTE</name>
<dbReference type="Gene3D" id="1.10.3860.10">
    <property type="entry name" value="Sodium:dicarboxylate symporter"/>
    <property type="match status" value="1"/>
</dbReference>
<evidence type="ECO:0000256" key="3">
    <source>
        <dbReference type="ARBA" id="ARBA00022692"/>
    </source>
</evidence>
<evidence type="ECO:0000256" key="4">
    <source>
        <dbReference type="ARBA" id="ARBA00022989"/>
    </source>
</evidence>
<dbReference type="InterPro" id="IPR001991">
    <property type="entry name" value="Na-dicarboxylate_symporter"/>
</dbReference>
<reference evidence="7 8" key="1">
    <citation type="submission" date="2018-12" db="EMBL/GenBank/DDBJ databases">
        <authorList>
            <person name="Sun L."/>
            <person name="Chen Z."/>
        </authorList>
    </citation>
    <scope>NUCLEOTIDE SEQUENCE [LARGE SCALE GENOMIC DNA]</scope>
    <source>
        <strain evidence="7 8">LMG 29736</strain>
    </source>
</reference>
<dbReference type="AlphaFoldDB" id="A0A429X9G5"/>
<dbReference type="GO" id="GO:0015293">
    <property type="term" value="F:symporter activity"/>
    <property type="evidence" value="ECO:0007669"/>
    <property type="project" value="InterPro"/>
</dbReference>
<dbReference type="SUPFAM" id="SSF118215">
    <property type="entry name" value="Proton glutamate symport protein"/>
    <property type="match status" value="1"/>
</dbReference>
<feature type="transmembrane region" description="Helical" evidence="6">
    <location>
        <begin position="15"/>
        <end position="41"/>
    </location>
</feature>
<evidence type="ECO:0000256" key="2">
    <source>
        <dbReference type="ARBA" id="ARBA00022448"/>
    </source>
</evidence>
<dbReference type="InterPro" id="IPR036458">
    <property type="entry name" value="Na:dicarbo_symporter_sf"/>
</dbReference>
<organism evidence="7 8">
    <name type="scientific">Siminovitchia terrae</name>
    <name type="common">Bacillus terrae</name>
    <dbReference type="NCBI Taxonomy" id="1914933"/>
    <lineage>
        <taxon>Bacteria</taxon>
        <taxon>Bacillati</taxon>
        <taxon>Bacillota</taxon>
        <taxon>Bacilli</taxon>
        <taxon>Bacillales</taxon>
        <taxon>Bacillaceae</taxon>
        <taxon>Siminovitchia</taxon>
    </lineage>
</organism>
<dbReference type="OrthoDB" id="9768885at2"/>
<dbReference type="Pfam" id="PF00375">
    <property type="entry name" value="SDF"/>
    <property type="match status" value="1"/>
</dbReference>
<keyword evidence="2" id="KW-0813">Transport</keyword>
<evidence type="ECO:0000313" key="7">
    <source>
        <dbReference type="EMBL" id="RST59931.1"/>
    </source>
</evidence>
<sequence length="125" mass="13551">MAQSYGTDLSLTEQLTLLFILMITFKGMAGVPGTLIVVLIATLTAEGLPLEGSVFNIGVDRLLDTARTTNENALAAVVMSIWEKQFDSIKSAQYITSCDLPLGTEGFDSHGHRSMDTNKLEVLQK</sequence>
<evidence type="ECO:0000313" key="8">
    <source>
        <dbReference type="Proteomes" id="UP000287296"/>
    </source>
</evidence>
<comment type="subcellular location">
    <subcellularLocation>
        <location evidence="1">Membrane</location>
        <topology evidence="1">Multi-pass membrane protein</topology>
    </subcellularLocation>
</comment>
<proteinExistence type="predicted"/>